<sequence length="130" mass="14671">MKRIYPFLFLLLAFAATNCVLLDETGYSDSYPGKEVKRRIRVQAFALDYFQYNFIYPADTALLGVIVDQAVVDIIMNIDDSKYYNKEDVHKCEYDMSKTIFALGRDSDAGTALPLAPGCKNLKPNGLIIK</sequence>
<organism evidence="2 3">
    <name type="scientific">Leptospira wolffii</name>
    <dbReference type="NCBI Taxonomy" id="409998"/>
    <lineage>
        <taxon>Bacteria</taxon>
        <taxon>Pseudomonadati</taxon>
        <taxon>Spirochaetota</taxon>
        <taxon>Spirochaetia</taxon>
        <taxon>Leptospirales</taxon>
        <taxon>Leptospiraceae</taxon>
        <taxon>Leptospira</taxon>
    </lineage>
</organism>
<dbReference type="InterPro" id="IPR031030">
    <property type="entry name" value="Lepto_Lipo_YY_C"/>
</dbReference>
<evidence type="ECO:0000313" key="2">
    <source>
        <dbReference type="EMBL" id="PJZ65266.1"/>
    </source>
</evidence>
<feature type="chain" id="PRO_5043159250" evidence="1">
    <location>
        <begin position="23"/>
        <end position="130"/>
    </location>
</feature>
<gene>
    <name evidence="2" type="ORF">CH371_12745</name>
</gene>
<protein>
    <submittedName>
        <fullName evidence="2">Uncharacterized protein</fullName>
    </submittedName>
</protein>
<proteinExistence type="predicted"/>
<dbReference type="NCBIfam" id="TIGR04452">
    <property type="entry name" value="Lepto_Lipo_YY_C"/>
    <property type="match status" value="1"/>
</dbReference>
<evidence type="ECO:0000256" key="1">
    <source>
        <dbReference type="SAM" id="SignalP"/>
    </source>
</evidence>
<dbReference type="AlphaFoldDB" id="A0A2M9ZA03"/>
<name>A0A2M9ZA03_9LEPT</name>
<accession>A0A2M9ZA03</accession>
<keyword evidence="1" id="KW-0732">Signal</keyword>
<reference evidence="2 3" key="1">
    <citation type="submission" date="2017-07" db="EMBL/GenBank/DDBJ databases">
        <title>Leptospira spp. isolated from tropical soils.</title>
        <authorList>
            <person name="Thibeaux R."/>
            <person name="Iraola G."/>
            <person name="Ferres I."/>
            <person name="Bierque E."/>
            <person name="Girault D."/>
            <person name="Soupe-Gilbert M.-E."/>
            <person name="Picardeau M."/>
            <person name="Goarant C."/>
        </authorList>
    </citation>
    <scope>NUCLEOTIDE SEQUENCE [LARGE SCALE GENOMIC DNA]</scope>
    <source>
        <strain evidence="2 3">FH2-C-A2</strain>
    </source>
</reference>
<dbReference type="EMBL" id="NPDT01000005">
    <property type="protein sequence ID" value="PJZ65266.1"/>
    <property type="molecule type" value="Genomic_DNA"/>
</dbReference>
<dbReference type="Proteomes" id="UP000231912">
    <property type="component" value="Unassembled WGS sequence"/>
</dbReference>
<dbReference type="RefSeq" id="WP_100759235.1">
    <property type="nucleotide sequence ID" value="NZ_NPDT01000005.1"/>
</dbReference>
<comment type="caution">
    <text evidence="2">The sequence shown here is derived from an EMBL/GenBank/DDBJ whole genome shotgun (WGS) entry which is preliminary data.</text>
</comment>
<feature type="signal peptide" evidence="1">
    <location>
        <begin position="1"/>
        <end position="22"/>
    </location>
</feature>
<evidence type="ECO:0000313" key="3">
    <source>
        <dbReference type="Proteomes" id="UP000231912"/>
    </source>
</evidence>